<organism evidence="1 2">
    <name type="scientific">Salix brachista</name>
    <dbReference type="NCBI Taxonomy" id="2182728"/>
    <lineage>
        <taxon>Eukaryota</taxon>
        <taxon>Viridiplantae</taxon>
        <taxon>Streptophyta</taxon>
        <taxon>Embryophyta</taxon>
        <taxon>Tracheophyta</taxon>
        <taxon>Spermatophyta</taxon>
        <taxon>Magnoliopsida</taxon>
        <taxon>eudicotyledons</taxon>
        <taxon>Gunneridae</taxon>
        <taxon>Pentapetalae</taxon>
        <taxon>rosids</taxon>
        <taxon>fabids</taxon>
        <taxon>Malpighiales</taxon>
        <taxon>Salicaceae</taxon>
        <taxon>Saliceae</taxon>
        <taxon>Salix</taxon>
    </lineage>
</organism>
<dbReference type="AlphaFoldDB" id="A0A5N5JWL7"/>
<name>A0A5N5JWL7_9ROSI</name>
<dbReference type="EMBL" id="VDCV01000016">
    <property type="protein sequence ID" value="KAB5521755.1"/>
    <property type="molecule type" value="Genomic_DNA"/>
</dbReference>
<comment type="caution">
    <text evidence="1">The sequence shown here is derived from an EMBL/GenBank/DDBJ whole genome shotgun (WGS) entry which is preliminary data.</text>
</comment>
<keyword evidence="2" id="KW-1185">Reference proteome</keyword>
<evidence type="ECO:0000313" key="1">
    <source>
        <dbReference type="EMBL" id="KAB5521755.1"/>
    </source>
</evidence>
<gene>
    <name evidence="1" type="ORF">DKX38_026074</name>
</gene>
<sequence length="162" mass="18297">MTMDGDAVGSFEDWELLVNSDSDLINSPISMANSSRLTHPISVANSSRRFEEIMADTESMFRLDYSKTRFQRRNSSDQWSITSPGFRQIGRVGPTVDGYKRGFAPPEVDAFVLPMILDIFDSKYSFYMRVLRWGRKLMEAEGSIKACLGFQQFGRVGPTVDG</sequence>
<proteinExistence type="predicted"/>
<protein>
    <submittedName>
        <fullName evidence="1">Uncharacterized protein</fullName>
    </submittedName>
</protein>
<dbReference type="Proteomes" id="UP000326939">
    <property type="component" value="Chromosome 16"/>
</dbReference>
<accession>A0A5N5JWL7</accession>
<evidence type="ECO:0000313" key="2">
    <source>
        <dbReference type="Proteomes" id="UP000326939"/>
    </source>
</evidence>
<reference evidence="2" key="1">
    <citation type="journal article" date="2019" name="Gigascience">
        <title>De novo genome assembly of the endangered Acer yangbiense, a plant species with extremely small populations endemic to Yunnan Province, China.</title>
        <authorList>
            <person name="Yang J."/>
            <person name="Wariss H.M."/>
            <person name="Tao L."/>
            <person name="Zhang R."/>
            <person name="Yun Q."/>
            <person name="Hollingsworth P."/>
            <person name="Dao Z."/>
            <person name="Luo G."/>
            <person name="Guo H."/>
            <person name="Ma Y."/>
            <person name="Sun W."/>
        </authorList>
    </citation>
    <scope>NUCLEOTIDE SEQUENCE [LARGE SCALE GENOMIC DNA]</scope>
    <source>
        <strain evidence="2">cv. br00</strain>
    </source>
</reference>